<proteinExistence type="predicted"/>
<keyword evidence="3" id="KW-1185">Reference proteome</keyword>
<dbReference type="EMBL" id="FNRJ01000001">
    <property type="protein sequence ID" value="SDZ95027.1"/>
    <property type="molecule type" value="Genomic_DNA"/>
</dbReference>
<sequence length="130" mass="15016">MEYRDPNNYQLGFVVTGLGLALWGGLVGTYRRVRAGRQLSRWALIRRSIGEMVLSLSATFLVSLLCYHFQLDKPDPSSNEFFVFKYPLTCLSMWVAAFLAPKVFDLIDEVFIESRQRLLNEIRYGQKEAE</sequence>
<reference evidence="3" key="1">
    <citation type="submission" date="2016-10" db="EMBL/GenBank/DDBJ databases">
        <authorList>
            <person name="Varghese N."/>
            <person name="Submissions S."/>
        </authorList>
    </citation>
    <scope>NUCLEOTIDE SEQUENCE [LARGE SCALE GENOMIC DNA]</scope>
    <source>
        <strain evidence="3">DSM 11526</strain>
    </source>
</reference>
<dbReference type="AlphaFoldDB" id="A0A1H3X6K2"/>
<keyword evidence="1" id="KW-0472">Membrane</keyword>
<feature type="transmembrane region" description="Helical" evidence="1">
    <location>
        <begin position="12"/>
        <end position="31"/>
    </location>
</feature>
<feature type="transmembrane region" description="Helical" evidence="1">
    <location>
        <begin position="52"/>
        <end position="70"/>
    </location>
</feature>
<dbReference type="STRING" id="1122198.SAMN02745729_10157"/>
<name>A0A1H3X6K2_9GAMM</name>
<protein>
    <submittedName>
        <fullName evidence="2">LydA holin phage, holin superfamily III</fullName>
    </submittedName>
</protein>
<keyword evidence="1" id="KW-1133">Transmembrane helix</keyword>
<accession>A0A1H3X6K2</accession>
<dbReference type="RefSeq" id="WP_091821266.1">
    <property type="nucleotide sequence ID" value="NZ_FNRJ01000001.1"/>
</dbReference>
<evidence type="ECO:0000313" key="2">
    <source>
        <dbReference type="EMBL" id="SDZ95027.1"/>
    </source>
</evidence>
<evidence type="ECO:0000313" key="3">
    <source>
        <dbReference type="Proteomes" id="UP000242469"/>
    </source>
</evidence>
<dbReference type="Proteomes" id="UP000242469">
    <property type="component" value="Unassembled WGS sequence"/>
</dbReference>
<feature type="transmembrane region" description="Helical" evidence="1">
    <location>
        <begin position="82"/>
        <end position="100"/>
    </location>
</feature>
<keyword evidence="1" id="KW-0812">Transmembrane</keyword>
<gene>
    <name evidence="2" type="ORF">SAMN02745729_10157</name>
</gene>
<evidence type="ECO:0000256" key="1">
    <source>
        <dbReference type="SAM" id="Phobius"/>
    </source>
</evidence>
<organism evidence="2 3">
    <name type="scientific">Marinobacterium iners DSM 11526</name>
    <dbReference type="NCBI Taxonomy" id="1122198"/>
    <lineage>
        <taxon>Bacteria</taxon>
        <taxon>Pseudomonadati</taxon>
        <taxon>Pseudomonadota</taxon>
        <taxon>Gammaproteobacteria</taxon>
        <taxon>Oceanospirillales</taxon>
        <taxon>Oceanospirillaceae</taxon>
        <taxon>Marinobacterium</taxon>
    </lineage>
</organism>